<reference evidence="3" key="1">
    <citation type="submission" date="2021-02" db="EMBL/GenBank/DDBJ databases">
        <title>Genome-Resolved Metagenomics of a Microbial Community Performing Photosynthetic Biological Nutrient Removal.</title>
        <authorList>
            <person name="Mcdaniel E.A."/>
        </authorList>
    </citation>
    <scope>NUCLEOTIDE SEQUENCE</scope>
    <source>
        <strain evidence="3">UWPOB_OBS1</strain>
    </source>
</reference>
<evidence type="ECO:0000256" key="1">
    <source>
        <dbReference type="SAM" id="MobiDB-lite"/>
    </source>
</evidence>
<name>A0A8J7P7M4_9BACT</name>
<dbReference type="EMBL" id="JAFLCK010000004">
    <property type="protein sequence ID" value="MBN8659656.1"/>
    <property type="molecule type" value="Genomic_DNA"/>
</dbReference>
<protein>
    <submittedName>
        <fullName evidence="3">LPS export ABC transporter periplasmic protein LptC</fullName>
    </submittedName>
</protein>
<evidence type="ECO:0000313" key="3">
    <source>
        <dbReference type="EMBL" id="MBN8659656.1"/>
    </source>
</evidence>
<organism evidence="3 4">
    <name type="scientific">Candidatus Obscuribacter phosphatis</name>
    <dbReference type="NCBI Taxonomy" id="1906157"/>
    <lineage>
        <taxon>Bacteria</taxon>
        <taxon>Bacillati</taxon>
        <taxon>Candidatus Melainabacteria</taxon>
        <taxon>Candidatus Obscuribacterales</taxon>
        <taxon>Candidatus Obscuribacteraceae</taxon>
        <taxon>Candidatus Obscuribacter</taxon>
    </lineage>
</organism>
<feature type="region of interest" description="Disordered" evidence="1">
    <location>
        <begin position="37"/>
        <end position="164"/>
    </location>
</feature>
<feature type="compositionally biased region" description="Polar residues" evidence="1">
    <location>
        <begin position="72"/>
        <end position="113"/>
    </location>
</feature>
<accession>A0A8J7P7M4</accession>
<feature type="compositionally biased region" description="Low complexity" evidence="1">
    <location>
        <begin position="37"/>
        <end position="53"/>
    </location>
</feature>
<gene>
    <name evidence="3" type="primary">lptC</name>
    <name evidence="3" type="ORF">J0M35_04790</name>
</gene>
<feature type="signal peptide" evidence="2">
    <location>
        <begin position="1"/>
        <end position="41"/>
    </location>
</feature>
<evidence type="ECO:0000313" key="4">
    <source>
        <dbReference type="Proteomes" id="UP000664277"/>
    </source>
</evidence>
<comment type="caution">
    <text evidence="3">The sequence shown here is derived from an EMBL/GenBank/DDBJ whole genome shotgun (WGS) entry which is preliminary data.</text>
</comment>
<dbReference type="AlphaFoldDB" id="A0A8J7P7M4"/>
<keyword evidence="2" id="KW-0732">Signal</keyword>
<dbReference type="Proteomes" id="UP000664277">
    <property type="component" value="Unassembled WGS sequence"/>
</dbReference>
<feature type="chain" id="PRO_5035258857" evidence="2">
    <location>
        <begin position="42"/>
        <end position="733"/>
    </location>
</feature>
<feature type="compositionally biased region" description="Basic and acidic residues" evidence="1">
    <location>
        <begin position="116"/>
        <end position="148"/>
    </location>
</feature>
<sequence length="733" mass="78989">MPEKTANTNKRRSALGLGLLYLSSLALSTSLQLANASSALAASSKKSSSTMLLPLTPRIDDAELPLEETQEKSQTQGKSQPQEKIQPTKSQPAAKPSTSQPPESSKPETSTGAYKTLERLDDAGEIGELKQEEPKLDTLETTELKDQPNRVSAEGSIPSDSSSRLELEVSEDDLRMAEMDGGVTEDTTLKGTIQIVADDTEYDQDKNTFLGTGNAVAIIGGQNSKLEADLILYDQNTQMIDARGNVKILRDGQLTTGSAFKFNVNSDEYLITNPDTELNGTQVIARSGYGDKQNLSFKKGNLTLPKPIHMGRNAMWGTLSTGQEIAEKVAHPDIVGKPSYTFKARKMVYERYKDVGNLTVFGGRVCFGKFNVPIPKFVTTVGNESKIRMPVSPMLTNNLMSGGINIGPSFNTAVGKTGVLSWAPMVQLGGNSVSGDTSGGGIGLSGRVGFSNSRITSNLAYGSVSNLLVADFRGKINKDTVFQAGINRFMNDGMFGFTRPRLLAEVVHNKSLSVKIPGIAGVNFRSSGGWAQDNPQLINLNSDYAALFGGPTTVKTQPSAFRIQEQISVSTQPIFAVGNDKYGAKAFLFGGLGVGAYSTGEARSLLQGGPTLDTRLNRLHFQVGYTQSAVRGSSPFYFDRFIQGTRSTYISGDVKINKWLTLGGTYGYNLNLNLPYQKSLSAVIGQDDLKLMVTRNFITGMNRVGFDIFYGQPVGFNKLVIKGNPDHGNLSGL</sequence>
<dbReference type="Gene3D" id="2.60.450.10">
    <property type="entry name" value="Lipopolysaccharide (LPS) transport protein A like domain"/>
    <property type="match status" value="1"/>
</dbReference>
<proteinExistence type="predicted"/>
<evidence type="ECO:0000256" key="2">
    <source>
        <dbReference type="SAM" id="SignalP"/>
    </source>
</evidence>